<reference evidence="10" key="1">
    <citation type="submission" date="2023-05" db="EMBL/GenBank/DDBJ databases">
        <title>Genome and transcriptome analyses reveal genes involved in the formation of fine ridges on petal epidermal cells in Hibiscus trionum.</title>
        <authorList>
            <person name="Koshimizu S."/>
            <person name="Masuda S."/>
            <person name="Ishii T."/>
            <person name="Shirasu K."/>
            <person name="Hoshino A."/>
            <person name="Arita M."/>
        </authorList>
    </citation>
    <scope>NUCLEOTIDE SEQUENCE</scope>
    <source>
        <strain evidence="10">Hamamatsu line</strain>
    </source>
</reference>
<keyword evidence="2" id="KW-0808">Transferase</keyword>
<accession>A0A9W7HXJ3</accession>
<evidence type="ECO:0000256" key="5">
    <source>
        <dbReference type="ARBA" id="ARBA00022759"/>
    </source>
</evidence>
<dbReference type="EMBL" id="BSYR01000020">
    <property type="protein sequence ID" value="GMI84518.1"/>
    <property type="molecule type" value="Genomic_DNA"/>
</dbReference>
<evidence type="ECO:0000256" key="2">
    <source>
        <dbReference type="ARBA" id="ARBA00022679"/>
    </source>
</evidence>
<dbReference type="FunFam" id="3.30.70.270:FF:000026">
    <property type="entry name" value="Transposon Ty3-G Gag-Pol polyprotein"/>
    <property type="match status" value="1"/>
</dbReference>
<dbReference type="GO" id="GO:0004519">
    <property type="term" value="F:endonuclease activity"/>
    <property type="evidence" value="ECO:0007669"/>
    <property type="project" value="UniProtKB-KW"/>
</dbReference>
<evidence type="ECO:0000256" key="7">
    <source>
        <dbReference type="ARBA" id="ARBA00022918"/>
    </source>
</evidence>
<evidence type="ECO:0000256" key="3">
    <source>
        <dbReference type="ARBA" id="ARBA00022695"/>
    </source>
</evidence>
<dbReference type="Gene3D" id="3.10.20.370">
    <property type="match status" value="1"/>
</dbReference>
<dbReference type="InterPro" id="IPR043128">
    <property type="entry name" value="Rev_trsase/Diguanyl_cyclase"/>
</dbReference>
<keyword evidence="4" id="KW-0540">Nuclease</keyword>
<dbReference type="AlphaFoldDB" id="A0A9W7HXJ3"/>
<sequence>MLRAGQIRPSTSPFSSPVLLVRKKDGTWRFCVDYRALNVIIVRDKFPIPTADELFDELGKSRFFSKLDLLAGYHQIRVRAEDVHKTAFRTHDGHFEFLVMPLGLTNAPSTFQATMNAIFRPFLRKFVLVFLDDILVYNGNWQDHLHHLRSVLQMLKTHGLVAKPSKCSFGQDRVEYLGHVVFHEGLVMDDSKVEAIRKWHVPTTVRDVRTFLGISGYYRRFIRGYATIVAPISDLLKQSDTFSWSPVAQAAFELLKSSLASAPVLGLPDFDKEFVVETDASGVGIGAVLTQANRPLAFFSQKLSPKMQAALTYHREMYAITQVVGKWRQYLLGRHFVIITDQKALRELTQQTIQTPKQQQWLAKLIGFDFEIKYRLGKLNTVADALSREVSSQLLAFSRPTFGILEDLRIALQHDPNLLQLLTDIAEGRNSPPGYTANHGLLLFNNRIVVPSESSFRARLLREFHSSTVGGQAGISRTFRRLSAHFF</sequence>
<evidence type="ECO:0000313" key="11">
    <source>
        <dbReference type="Proteomes" id="UP001165190"/>
    </source>
</evidence>
<dbReference type="GO" id="GO:0003964">
    <property type="term" value="F:RNA-directed DNA polymerase activity"/>
    <property type="evidence" value="ECO:0007669"/>
    <property type="project" value="UniProtKB-KW"/>
</dbReference>
<keyword evidence="11" id="KW-1185">Reference proteome</keyword>
<dbReference type="SUPFAM" id="SSF56672">
    <property type="entry name" value="DNA/RNA polymerases"/>
    <property type="match status" value="1"/>
</dbReference>
<dbReference type="Proteomes" id="UP001165190">
    <property type="component" value="Unassembled WGS sequence"/>
</dbReference>
<dbReference type="Pfam" id="PF00078">
    <property type="entry name" value="RVT_1"/>
    <property type="match status" value="1"/>
</dbReference>
<keyword evidence="6" id="KW-0378">Hydrolase</keyword>
<gene>
    <name evidence="10" type="ORF">HRI_002121100</name>
</gene>
<keyword evidence="7" id="KW-0695">RNA-directed DNA polymerase</keyword>
<dbReference type="GO" id="GO:0008233">
    <property type="term" value="F:peptidase activity"/>
    <property type="evidence" value="ECO:0007669"/>
    <property type="project" value="UniProtKB-KW"/>
</dbReference>
<dbReference type="FunFam" id="3.10.10.10:FF:000007">
    <property type="entry name" value="Retrovirus-related Pol polyprotein from transposon 17.6-like Protein"/>
    <property type="match status" value="1"/>
</dbReference>
<dbReference type="Gene3D" id="3.30.70.270">
    <property type="match status" value="2"/>
</dbReference>
<dbReference type="Pfam" id="PF17919">
    <property type="entry name" value="RT_RNaseH_2"/>
    <property type="match status" value="1"/>
</dbReference>
<feature type="domain" description="Reverse transcriptase" evidence="9">
    <location>
        <begin position="2"/>
        <end position="181"/>
    </location>
</feature>
<keyword evidence="3" id="KW-0548">Nucleotidyltransferase</keyword>
<dbReference type="CDD" id="cd01647">
    <property type="entry name" value="RT_LTR"/>
    <property type="match status" value="1"/>
</dbReference>
<evidence type="ECO:0000259" key="9">
    <source>
        <dbReference type="PROSITE" id="PS50878"/>
    </source>
</evidence>
<comment type="caution">
    <text evidence="10">The sequence shown here is derived from an EMBL/GenBank/DDBJ whole genome shotgun (WGS) entry which is preliminary data.</text>
</comment>
<name>A0A9W7HXJ3_HIBTR</name>
<dbReference type="Gene3D" id="3.10.10.10">
    <property type="entry name" value="HIV Type 1 Reverse Transcriptase, subunit A, domain 1"/>
    <property type="match status" value="1"/>
</dbReference>
<dbReference type="InterPro" id="IPR000477">
    <property type="entry name" value="RT_dom"/>
</dbReference>
<dbReference type="PANTHER" id="PTHR37984">
    <property type="entry name" value="PROTEIN CBG26694"/>
    <property type="match status" value="1"/>
</dbReference>
<dbReference type="OrthoDB" id="913103at2759"/>
<keyword evidence="5" id="KW-0255">Endonuclease</keyword>
<dbReference type="CDD" id="cd09274">
    <property type="entry name" value="RNase_HI_RT_Ty3"/>
    <property type="match status" value="1"/>
</dbReference>
<dbReference type="InterPro" id="IPR043502">
    <property type="entry name" value="DNA/RNA_pol_sf"/>
</dbReference>
<evidence type="ECO:0000256" key="8">
    <source>
        <dbReference type="ARBA" id="ARBA00023268"/>
    </source>
</evidence>
<evidence type="ECO:0000256" key="6">
    <source>
        <dbReference type="ARBA" id="ARBA00022801"/>
    </source>
</evidence>
<keyword evidence="1" id="KW-0645">Protease</keyword>
<keyword evidence="8" id="KW-0511">Multifunctional enzyme</keyword>
<evidence type="ECO:0000256" key="4">
    <source>
        <dbReference type="ARBA" id="ARBA00022722"/>
    </source>
</evidence>
<protein>
    <recommendedName>
        <fullName evidence="9">Reverse transcriptase domain-containing protein</fullName>
    </recommendedName>
</protein>
<evidence type="ECO:0000256" key="1">
    <source>
        <dbReference type="ARBA" id="ARBA00022670"/>
    </source>
</evidence>
<organism evidence="10 11">
    <name type="scientific">Hibiscus trionum</name>
    <name type="common">Flower of an hour</name>
    <dbReference type="NCBI Taxonomy" id="183268"/>
    <lineage>
        <taxon>Eukaryota</taxon>
        <taxon>Viridiplantae</taxon>
        <taxon>Streptophyta</taxon>
        <taxon>Embryophyta</taxon>
        <taxon>Tracheophyta</taxon>
        <taxon>Spermatophyta</taxon>
        <taxon>Magnoliopsida</taxon>
        <taxon>eudicotyledons</taxon>
        <taxon>Gunneridae</taxon>
        <taxon>Pentapetalae</taxon>
        <taxon>rosids</taxon>
        <taxon>malvids</taxon>
        <taxon>Malvales</taxon>
        <taxon>Malvaceae</taxon>
        <taxon>Malvoideae</taxon>
        <taxon>Hibiscus</taxon>
    </lineage>
</organism>
<dbReference type="InterPro" id="IPR050951">
    <property type="entry name" value="Retrovirus_Pol_polyprotein"/>
</dbReference>
<proteinExistence type="predicted"/>
<dbReference type="PANTHER" id="PTHR37984:SF5">
    <property type="entry name" value="PROTEIN NYNRIN-LIKE"/>
    <property type="match status" value="1"/>
</dbReference>
<dbReference type="GO" id="GO:0006508">
    <property type="term" value="P:proteolysis"/>
    <property type="evidence" value="ECO:0007669"/>
    <property type="project" value="UniProtKB-KW"/>
</dbReference>
<evidence type="ECO:0000313" key="10">
    <source>
        <dbReference type="EMBL" id="GMI84518.1"/>
    </source>
</evidence>
<dbReference type="PROSITE" id="PS50878">
    <property type="entry name" value="RT_POL"/>
    <property type="match status" value="1"/>
</dbReference>
<dbReference type="InterPro" id="IPR041577">
    <property type="entry name" value="RT_RNaseH_2"/>
</dbReference>